<evidence type="ECO:0000313" key="10">
    <source>
        <dbReference type="EMBL" id="NJQ01694.1"/>
    </source>
</evidence>
<dbReference type="PRINTS" id="PR00352">
    <property type="entry name" value="3FE4SFRDOXIN"/>
</dbReference>
<dbReference type="PANTHER" id="PTHR36923:SF3">
    <property type="entry name" value="FERREDOXIN"/>
    <property type="match status" value="1"/>
</dbReference>
<name>A0ABX1BVE6_9ACTN</name>
<keyword evidence="5 8" id="KW-0408">Iron</keyword>
<dbReference type="InterPro" id="IPR051269">
    <property type="entry name" value="Fe-S_cluster_ET"/>
</dbReference>
<dbReference type="InterPro" id="IPR001080">
    <property type="entry name" value="3Fe4S_ferredoxin"/>
</dbReference>
<dbReference type="Proteomes" id="UP000695264">
    <property type="component" value="Unassembled WGS sequence"/>
</dbReference>
<evidence type="ECO:0000256" key="8">
    <source>
        <dbReference type="RuleBase" id="RU368020"/>
    </source>
</evidence>
<evidence type="ECO:0000313" key="11">
    <source>
        <dbReference type="Proteomes" id="UP000695264"/>
    </source>
</evidence>
<sequence>MVNMTWHIEVDQGRCLGSGVCVGTAPELFVLEEDRARPRNAEVQPDEEVLDVADSCPLMAIEVREGAEVIAPRP</sequence>
<keyword evidence="2 8" id="KW-0813">Transport</keyword>
<keyword evidence="4 8" id="KW-0249">Electron transport</keyword>
<keyword evidence="7" id="KW-0003">3Fe-4S</keyword>
<evidence type="ECO:0000256" key="5">
    <source>
        <dbReference type="ARBA" id="ARBA00023004"/>
    </source>
</evidence>
<evidence type="ECO:0000256" key="2">
    <source>
        <dbReference type="ARBA" id="ARBA00022448"/>
    </source>
</evidence>
<keyword evidence="3 8" id="KW-0479">Metal-binding</keyword>
<dbReference type="SUPFAM" id="SSF54862">
    <property type="entry name" value="4Fe-4S ferredoxins"/>
    <property type="match status" value="1"/>
</dbReference>
<evidence type="ECO:0000259" key="9">
    <source>
        <dbReference type="PROSITE" id="PS51379"/>
    </source>
</evidence>
<keyword evidence="6 8" id="KW-0411">Iron-sulfur</keyword>
<dbReference type="InterPro" id="IPR017896">
    <property type="entry name" value="4Fe4S_Fe-S-bd"/>
</dbReference>
<dbReference type="PROSITE" id="PS51379">
    <property type="entry name" value="4FE4S_FER_2"/>
    <property type="match status" value="1"/>
</dbReference>
<gene>
    <name evidence="10" type="ORF">HCK00_14440</name>
</gene>
<comment type="function">
    <text evidence="8">Ferredoxins are iron-sulfur proteins that transfer electrons in a wide variety of metabolic reactions.</text>
</comment>
<proteinExistence type="predicted"/>
<protein>
    <recommendedName>
        <fullName evidence="8">Ferredoxin</fullName>
    </recommendedName>
</protein>
<evidence type="ECO:0000256" key="3">
    <source>
        <dbReference type="ARBA" id="ARBA00022723"/>
    </source>
</evidence>
<dbReference type="Pfam" id="PF13370">
    <property type="entry name" value="Fer4_13"/>
    <property type="match status" value="1"/>
</dbReference>
<organism evidence="10 11">
    <name type="scientific">Streptomyces zingiberis</name>
    <dbReference type="NCBI Taxonomy" id="2053010"/>
    <lineage>
        <taxon>Bacteria</taxon>
        <taxon>Bacillati</taxon>
        <taxon>Actinomycetota</taxon>
        <taxon>Actinomycetes</taxon>
        <taxon>Kitasatosporales</taxon>
        <taxon>Streptomycetaceae</taxon>
        <taxon>Streptomyces</taxon>
    </lineage>
</organism>
<comment type="cofactor">
    <cofactor evidence="1">
        <name>[3Fe-4S] cluster</name>
        <dbReference type="ChEBI" id="CHEBI:21137"/>
    </cofactor>
</comment>
<evidence type="ECO:0000256" key="4">
    <source>
        <dbReference type="ARBA" id="ARBA00022982"/>
    </source>
</evidence>
<keyword evidence="11" id="KW-1185">Reference proteome</keyword>
<dbReference type="Gene3D" id="3.30.70.20">
    <property type="match status" value="1"/>
</dbReference>
<dbReference type="EMBL" id="JAATEN010000009">
    <property type="protein sequence ID" value="NJQ01694.1"/>
    <property type="molecule type" value="Genomic_DNA"/>
</dbReference>
<dbReference type="PANTHER" id="PTHR36923">
    <property type="entry name" value="FERREDOXIN"/>
    <property type="match status" value="1"/>
</dbReference>
<comment type="caution">
    <text evidence="10">The sequence shown here is derived from an EMBL/GenBank/DDBJ whole genome shotgun (WGS) entry which is preliminary data.</text>
</comment>
<evidence type="ECO:0000256" key="7">
    <source>
        <dbReference type="ARBA" id="ARBA00023291"/>
    </source>
</evidence>
<feature type="domain" description="4Fe-4S ferredoxin-type" evidence="9">
    <location>
        <begin position="6"/>
        <end position="34"/>
    </location>
</feature>
<evidence type="ECO:0000256" key="1">
    <source>
        <dbReference type="ARBA" id="ARBA00001927"/>
    </source>
</evidence>
<evidence type="ECO:0000256" key="6">
    <source>
        <dbReference type="ARBA" id="ARBA00023014"/>
    </source>
</evidence>
<accession>A0ABX1BVE6</accession>
<reference evidence="10 11" key="1">
    <citation type="submission" date="2020-03" db="EMBL/GenBank/DDBJ databases">
        <title>WGS of actinomycetes isolated from Thailand.</title>
        <authorList>
            <person name="Thawai C."/>
        </authorList>
    </citation>
    <scope>NUCLEOTIDE SEQUENCE [LARGE SCALE GENOMIC DNA]</scope>
    <source>
        <strain evidence="10 11">PLAI 1-29</strain>
    </source>
</reference>